<dbReference type="EMBL" id="JABBWK010000010">
    <property type="protein sequence ID" value="KAG1904147.1"/>
    <property type="molecule type" value="Genomic_DNA"/>
</dbReference>
<keyword evidence="2" id="KW-1185">Reference proteome</keyword>
<comment type="caution">
    <text evidence="1">The sequence shown here is derived from an EMBL/GenBank/DDBJ whole genome shotgun (WGS) entry which is preliminary data.</text>
</comment>
<dbReference type="RefSeq" id="XP_041229722.1">
    <property type="nucleotide sequence ID" value="XM_041360777.1"/>
</dbReference>
<name>A0AAD4EDI8_9AGAM</name>
<dbReference type="GeneID" id="64655075"/>
<evidence type="ECO:0000313" key="2">
    <source>
        <dbReference type="Proteomes" id="UP001195769"/>
    </source>
</evidence>
<proteinExistence type="predicted"/>
<organism evidence="1 2">
    <name type="scientific">Suillus fuscotomentosus</name>
    <dbReference type="NCBI Taxonomy" id="1912939"/>
    <lineage>
        <taxon>Eukaryota</taxon>
        <taxon>Fungi</taxon>
        <taxon>Dikarya</taxon>
        <taxon>Basidiomycota</taxon>
        <taxon>Agaricomycotina</taxon>
        <taxon>Agaricomycetes</taxon>
        <taxon>Agaricomycetidae</taxon>
        <taxon>Boletales</taxon>
        <taxon>Suillineae</taxon>
        <taxon>Suillaceae</taxon>
        <taxon>Suillus</taxon>
    </lineage>
</organism>
<sequence>MPSVLNGSRVARFHESNLPGSAWDVLEPILTNTAGAVALRIQRELVDLGRLIPETDAGNALRASLKDLADMHKKNIEFLKGNLGMDEQRQRLKETEKQVHQLSKQIHELRVPFGMRVKSWFGLR</sequence>
<protein>
    <submittedName>
        <fullName evidence="1">Uncharacterized protein</fullName>
    </submittedName>
</protein>
<reference evidence="1" key="1">
    <citation type="journal article" date="2020" name="New Phytol.">
        <title>Comparative genomics reveals dynamic genome evolution in host specialist ectomycorrhizal fungi.</title>
        <authorList>
            <person name="Lofgren L.A."/>
            <person name="Nguyen N.H."/>
            <person name="Vilgalys R."/>
            <person name="Ruytinx J."/>
            <person name="Liao H.L."/>
            <person name="Branco S."/>
            <person name="Kuo A."/>
            <person name="LaButti K."/>
            <person name="Lipzen A."/>
            <person name="Andreopoulos W."/>
            <person name="Pangilinan J."/>
            <person name="Riley R."/>
            <person name="Hundley H."/>
            <person name="Na H."/>
            <person name="Barry K."/>
            <person name="Grigoriev I.V."/>
            <person name="Stajich J.E."/>
            <person name="Kennedy P.G."/>
        </authorList>
    </citation>
    <scope>NUCLEOTIDE SEQUENCE</scope>
    <source>
        <strain evidence="1">FC203</strain>
    </source>
</reference>
<evidence type="ECO:0000313" key="1">
    <source>
        <dbReference type="EMBL" id="KAG1904147.1"/>
    </source>
</evidence>
<dbReference type="AlphaFoldDB" id="A0AAD4EDI8"/>
<accession>A0AAD4EDI8</accession>
<gene>
    <name evidence="1" type="ORF">F5891DRAFT_1013243</name>
</gene>
<dbReference type="Proteomes" id="UP001195769">
    <property type="component" value="Unassembled WGS sequence"/>
</dbReference>